<dbReference type="Proteomes" id="UP001642483">
    <property type="component" value="Unassembled WGS sequence"/>
</dbReference>
<evidence type="ECO:0000313" key="3">
    <source>
        <dbReference type="Proteomes" id="UP001642483"/>
    </source>
</evidence>
<keyword evidence="3" id="KW-1185">Reference proteome</keyword>
<sequence length="131" mass="14199">MKIFVAVLLMSVLAVSTAGPILNLTKGDSISDLTDFENLDGTSSISCYNTDAEQKTSLVKCPGFATKCATASFDITIFSTPQHVQAYFCSNDEQCNNEGTEFCKTMKKESPYPVEHCKVNCCATDGCNKPE</sequence>
<dbReference type="EMBL" id="CAWYQH010000141">
    <property type="protein sequence ID" value="CAK8694602.1"/>
    <property type="molecule type" value="Genomic_DNA"/>
</dbReference>
<evidence type="ECO:0000256" key="1">
    <source>
        <dbReference type="SAM" id="SignalP"/>
    </source>
</evidence>
<protein>
    <recommendedName>
        <fullName evidence="4">Secreted protein</fullName>
    </recommendedName>
</protein>
<evidence type="ECO:0000313" key="2">
    <source>
        <dbReference type="EMBL" id="CAK8694602.1"/>
    </source>
</evidence>
<reference evidence="2 3" key="1">
    <citation type="submission" date="2024-02" db="EMBL/GenBank/DDBJ databases">
        <authorList>
            <person name="Daric V."/>
            <person name="Darras S."/>
        </authorList>
    </citation>
    <scope>NUCLEOTIDE SEQUENCE [LARGE SCALE GENOMIC DNA]</scope>
</reference>
<keyword evidence="1" id="KW-0732">Signal</keyword>
<organism evidence="2 3">
    <name type="scientific">Clavelina lepadiformis</name>
    <name type="common">Light-bulb sea squirt</name>
    <name type="synonym">Ascidia lepadiformis</name>
    <dbReference type="NCBI Taxonomy" id="159417"/>
    <lineage>
        <taxon>Eukaryota</taxon>
        <taxon>Metazoa</taxon>
        <taxon>Chordata</taxon>
        <taxon>Tunicata</taxon>
        <taxon>Ascidiacea</taxon>
        <taxon>Aplousobranchia</taxon>
        <taxon>Clavelinidae</taxon>
        <taxon>Clavelina</taxon>
    </lineage>
</organism>
<name>A0ABP0GSM6_CLALP</name>
<gene>
    <name evidence="2" type="ORF">CVLEPA_LOCUS27961</name>
</gene>
<feature type="signal peptide" evidence="1">
    <location>
        <begin position="1"/>
        <end position="18"/>
    </location>
</feature>
<proteinExistence type="predicted"/>
<dbReference type="Gene3D" id="2.10.60.10">
    <property type="entry name" value="CD59"/>
    <property type="match status" value="1"/>
</dbReference>
<feature type="chain" id="PRO_5046847746" description="Secreted protein" evidence="1">
    <location>
        <begin position="19"/>
        <end position="131"/>
    </location>
</feature>
<comment type="caution">
    <text evidence="2">The sequence shown here is derived from an EMBL/GenBank/DDBJ whole genome shotgun (WGS) entry which is preliminary data.</text>
</comment>
<accession>A0ABP0GSM6</accession>
<evidence type="ECO:0008006" key="4">
    <source>
        <dbReference type="Google" id="ProtNLM"/>
    </source>
</evidence>
<dbReference type="InterPro" id="IPR045860">
    <property type="entry name" value="Snake_toxin-like_sf"/>
</dbReference>